<organism evidence="1 2">
    <name type="scientific">Sphaerodactylus townsendi</name>
    <dbReference type="NCBI Taxonomy" id="933632"/>
    <lineage>
        <taxon>Eukaryota</taxon>
        <taxon>Metazoa</taxon>
        <taxon>Chordata</taxon>
        <taxon>Craniata</taxon>
        <taxon>Vertebrata</taxon>
        <taxon>Euteleostomi</taxon>
        <taxon>Lepidosauria</taxon>
        <taxon>Squamata</taxon>
        <taxon>Bifurcata</taxon>
        <taxon>Gekkota</taxon>
        <taxon>Sphaerodactylidae</taxon>
        <taxon>Sphaerodactylus</taxon>
    </lineage>
</organism>
<dbReference type="EMBL" id="CM037628">
    <property type="protein sequence ID" value="KAH7996411.1"/>
    <property type="molecule type" value="Genomic_DNA"/>
</dbReference>
<proteinExistence type="predicted"/>
<evidence type="ECO:0000313" key="1">
    <source>
        <dbReference type="EMBL" id="KAH7996411.1"/>
    </source>
</evidence>
<accession>A0ACB8EUH6</accession>
<evidence type="ECO:0000313" key="2">
    <source>
        <dbReference type="Proteomes" id="UP000827872"/>
    </source>
</evidence>
<keyword evidence="2" id="KW-1185">Reference proteome</keyword>
<name>A0ACB8EUH6_9SAUR</name>
<gene>
    <name evidence="1" type="ORF">K3G42_005783</name>
</gene>
<protein>
    <submittedName>
        <fullName evidence="1">Uncharacterized protein</fullName>
    </submittedName>
</protein>
<comment type="caution">
    <text evidence="1">The sequence shown here is derived from an EMBL/GenBank/DDBJ whole genome shotgun (WGS) entry which is preliminary data.</text>
</comment>
<dbReference type="Proteomes" id="UP000827872">
    <property type="component" value="Linkage Group LG15"/>
</dbReference>
<sequence length="100" mass="11157">MPANHNLEVFKAMSPRKGDFVAVAKSFGHLIGARDTATNREQHREGEVQPSGFGCEETSDRLLCGEREDFEESENKSSPVCSEMPEKSLQEAKEIWGQES</sequence>
<reference evidence="1" key="1">
    <citation type="submission" date="2021-08" db="EMBL/GenBank/DDBJ databases">
        <title>The first chromosome-level gecko genome reveals the dynamic sex chromosomes of Neotropical dwarf geckos (Sphaerodactylidae: Sphaerodactylus).</title>
        <authorList>
            <person name="Pinto B.J."/>
            <person name="Keating S.E."/>
            <person name="Gamble T."/>
        </authorList>
    </citation>
    <scope>NUCLEOTIDE SEQUENCE</scope>
    <source>
        <strain evidence="1">TG3544</strain>
    </source>
</reference>